<dbReference type="Proteomes" id="UP001595789">
    <property type="component" value="Unassembled WGS sequence"/>
</dbReference>
<proteinExistence type="predicted"/>
<comment type="caution">
    <text evidence="1">The sequence shown here is derived from an EMBL/GenBank/DDBJ whole genome shotgun (WGS) entry which is preliminary data.</text>
</comment>
<gene>
    <name evidence="1" type="ORF">ACFOWA_17960</name>
</gene>
<evidence type="ECO:0000313" key="2">
    <source>
        <dbReference type="Proteomes" id="UP001595789"/>
    </source>
</evidence>
<evidence type="ECO:0008006" key="3">
    <source>
        <dbReference type="Google" id="ProtNLM"/>
    </source>
</evidence>
<reference evidence="2" key="1">
    <citation type="journal article" date="2019" name="Int. J. Syst. Evol. Microbiol.">
        <title>The Global Catalogue of Microorganisms (GCM) 10K type strain sequencing project: providing services to taxonomists for standard genome sequencing and annotation.</title>
        <authorList>
            <consortium name="The Broad Institute Genomics Platform"/>
            <consortium name="The Broad Institute Genome Sequencing Center for Infectious Disease"/>
            <person name="Wu L."/>
            <person name="Ma J."/>
        </authorList>
    </citation>
    <scope>NUCLEOTIDE SEQUENCE [LARGE SCALE GENOMIC DNA]</scope>
    <source>
        <strain evidence="2">CCM 8691</strain>
    </source>
</reference>
<dbReference type="RefSeq" id="WP_154281171.1">
    <property type="nucleotide sequence ID" value="NZ_JBHSBW010000015.1"/>
</dbReference>
<dbReference type="SUPFAM" id="SSF69318">
    <property type="entry name" value="Integrin alpha N-terminal domain"/>
    <property type="match status" value="1"/>
</dbReference>
<evidence type="ECO:0000313" key="1">
    <source>
        <dbReference type="EMBL" id="MFC4213086.1"/>
    </source>
</evidence>
<accession>A0ABV8PFT2</accession>
<dbReference type="EMBL" id="JBHSBW010000015">
    <property type="protein sequence ID" value="MFC4213086.1"/>
    <property type="molecule type" value="Genomic_DNA"/>
</dbReference>
<keyword evidence="2" id="KW-1185">Reference proteome</keyword>
<dbReference type="InterPro" id="IPR028994">
    <property type="entry name" value="Integrin_alpha_N"/>
</dbReference>
<organism evidence="1 2">
    <name type="scientific">Pedobacter lithocola</name>
    <dbReference type="NCBI Taxonomy" id="1908239"/>
    <lineage>
        <taxon>Bacteria</taxon>
        <taxon>Pseudomonadati</taxon>
        <taxon>Bacteroidota</taxon>
        <taxon>Sphingobacteriia</taxon>
        <taxon>Sphingobacteriales</taxon>
        <taxon>Sphingobacteriaceae</taxon>
        <taxon>Pedobacter</taxon>
    </lineage>
</organism>
<name>A0ABV8PFT2_9SPHI</name>
<protein>
    <recommendedName>
        <fullName evidence="3">Repeat domain-containing protein</fullName>
    </recommendedName>
</protein>
<sequence length="607" mass="71023">MYFFLKRNILKINIILVLLISFNAAPVFSQKQTYWNNKTQLIPWRMPFSVQKSKLKMVDLDKDGDPDLLYYTVNKDIPVVWIDDDDDMIWTAVEGDTDSDCLLIDRNKDGIFAGPLDFSMDWCDEDGDGKADLQVIVNNGAITKRNAFDFDSEIMYVLDTDKDQIMNYIDWNAISMLAWEHNGQANFFEDYHGNTSFIKTHASSFRIEDLKFGWENPFLFYDNDGDHLSEMAIRFLNTPTFRPADNLNPLFNNINKEYDLHFNGLMDYVGITWDLDNDNGPGNEFDFDMSLLLKGKGFDYSKQINRFKTLKGIGKQADFLFYDKRWRALDELIFPNRENAWDLTFKKGDWNYCSLVFDEDDDCNRWERVEFYEPKDLFKMGKSNGGLDNNPQADVIGDRGEFDTDFSGKGKLYVGAFDGKIHLNGAEWGAWRVDQLANSFQGYGGLYDRWKGKGRMQTEPDKFALLKYEDTDNNGFFDKILYDLDGDKIFEDSVSFTKLGIDDRQATMESESFTLKNGQEIFKTITENNWKRAQEAIALSEKIGLSTHWYSFYKSPLSLHQKYEYAYWLNFYIYKDMRELYMQKGNNKLINKLDKAYYSGKWEIMNK</sequence>